<feature type="domain" description="CNNM transmembrane" evidence="14">
    <location>
        <begin position="1"/>
        <end position="205"/>
    </location>
</feature>
<dbReference type="InterPro" id="IPR016169">
    <property type="entry name" value="FAD-bd_PCMH_sub2"/>
</dbReference>
<dbReference type="Pfam" id="PF01595">
    <property type="entry name" value="CNNM"/>
    <property type="match status" value="1"/>
</dbReference>
<evidence type="ECO:0000256" key="12">
    <source>
        <dbReference type="SAM" id="SignalP"/>
    </source>
</evidence>
<dbReference type="SUPFAM" id="SSF56176">
    <property type="entry name" value="FAD-binding/transporter-associated domain-like"/>
    <property type="match status" value="1"/>
</dbReference>
<dbReference type="EMBL" id="DPVV01000157">
    <property type="protein sequence ID" value="HCL01667.1"/>
    <property type="molecule type" value="Genomic_DNA"/>
</dbReference>
<evidence type="ECO:0000259" key="14">
    <source>
        <dbReference type="PROSITE" id="PS51846"/>
    </source>
</evidence>
<evidence type="ECO:0000313" key="15">
    <source>
        <dbReference type="EMBL" id="HCL01667.1"/>
    </source>
</evidence>
<dbReference type="PROSITE" id="PS51846">
    <property type="entry name" value="CNNM"/>
    <property type="match status" value="1"/>
</dbReference>
<feature type="domain" description="CBS" evidence="13">
    <location>
        <begin position="224"/>
        <end position="284"/>
    </location>
</feature>
<feature type="transmembrane region" description="Helical" evidence="11">
    <location>
        <begin position="140"/>
        <end position="161"/>
    </location>
</feature>
<evidence type="ECO:0000256" key="9">
    <source>
        <dbReference type="PROSITE-ProRule" id="PRU00703"/>
    </source>
</evidence>
<dbReference type="PANTHER" id="PTHR43099:SF2">
    <property type="entry name" value="UPF0053 PROTEIN YRKA"/>
    <property type="match status" value="1"/>
</dbReference>
<feature type="chain" id="PRO_5017816400" evidence="12">
    <location>
        <begin position="28"/>
        <end position="487"/>
    </location>
</feature>
<feature type="signal peptide" evidence="12">
    <location>
        <begin position="1"/>
        <end position="27"/>
    </location>
</feature>
<feature type="transmembrane region" description="Helical" evidence="11">
    <location>
        <begin position="100"/>
        <end position="128"/>
    </location>
</feature>
<evidence type="ECO:0000259" key="13">
    <source>
        <dbReference type="PROSITE" id="PS51371"/>
    </source>
</evidence>
<evidence type="ECO:0000256" key="10">
    <source>
        <dbReference type="PROSITE-ProRule" id="PRU01193"/>
    </source>
</evidence>
<dbReference type="GO" id="GO:0005886">
    <property type="term" value="C:plasma membrane"/>
    <property type="evidence" value="ECO:0007669"/>
    <property type="project" value="UniProtKB-SubCell"/>
</dbReference>
<dbReference type="InterPro" id="IPR046342">
    <property type="entry name" value="CBS_dom_sf"/>
</dbReference>
<dbReference type="GO" id="GO:0050660">
    <property type="term" value="F:flavin adenine dinucleotide binding"/>
    <property type="evidence" value="ECO:0007669"/>
    <property type="project" value="InterPro"/>
</dbReference>
<keyword evidence="6 10" id="KW-1133">Transmembrane helix</keyword>
<evidence type="ECO:0000256" key="1">
    <source>
        <dbReference type="ARBA" id="ARBA00004651"/>
    </source>
</evidence>
<dbReference type="InterPro" id="IPR002550">
    <property type="entry name" value="CNNM"/>
</dbReference>
<feature type="domain" description="CBS" evidence="13">
    <location>
        <begin position="290"/>
        <end position="347"/>
    </location>
</feature>
<comment type="caution">
    <text evidence="15">The sequence shown here is derived from an EMBL/GenBank/DDBJ whole genome shotgun (WGS) entry which is preliminary data.</text>
</comment>
<dbReference type="Gene3D" id="3.10.580.10">
    <property type="entry name" value="CBS-domain"/>
    <property type="match status" value="1"/>
</dbReference>
<dbReference type="SUPFAM" id="SSF54631">
    <property type="entry name" value="CBS-domain pair"/>
    <property type="match status" value="1"/>
</dbReference>
<dbReference type="InterPro" id="IPR005170">
    <property type="entry name" value="Transptr-assoc_dom"/>
</dbReference>
<reference evidence="15 16" key="1">
    <citation type="journal article" date="2018" name="Nat. Biotechnol.">
        <title>A standardized bacterial taxonomy based on genome phylogeny substantially revises the tree of life.</title>
        <authorList>
            <person name="Parks D.H."/>
            <person name="Chuvochina M."/>
            <person name="Waite D.W."/>
            <person name="Rinke C."/>
            <person name="Skarshewski A."/>
            <person name="Chaumeil P.A."/>
            <person name="Hugenholtz P."/>
        </authorList>
    </citation>
    <scope>NUCLEOTIDE SEQUENCE [LARGE SCALE GENOMIC DNA]</scope>
    <source>
        <strain evidence="15">UBA11728</strain>
    </source>
</reference>
<protein>
    <submittedName>
        <fullName evidence="15">HlyC/CorC family transporter</fullName>
    </submittedName>
</protein>
<gene>
    <name evidence="15" type="ORF">DHW61_04505</name>
</gene>
<comment type="similarity">
    <text evidence="2">Belongs to the UPF0053 family.</text>
</comment>
<dbReference type="InterPro" id="IPR051676">
    <property type="entry name" value="UPF0053_domain"/>
</dbReference>
<dbReference type="Pfam" id="PF00571">
    <property type="entry name" value="CBS"/>
    <property type="match status" value="2"/>
</dbReference>
<keyword evidence="12" id="KW-0732">Signal</keyword>
<dbReference type="SMART" id="SM01091">
    <property type="entry name" value="CorC_HlyC"/>
    <property type="match status" value="1"/>
</dbReference>
<evidence type="ECO:0000256" key="4">
    <source>
        <dbReference type="ARBA" id="ARBA00022692"/>
    </source>
</evidence>
<organism evidence="15 16">
    <name type="scientific">Lachnoclostridium phytofermentans</name>
    <dbReference type="NCBI Taxonomy" id="66219"/>
    <lineage>
        <taxon>Bacteria</taxon>
        <taxon>Bacillati</taxon>
        <taxon>Bacillota</taxon>
        <taxon>Clostridia</taxon>
        <taxon>Lachnospirales</taxon>
        <taxon>Lachnospiraceae</taxon>
    </lineage>
</organism>
<evidence type="ECO:0000256" key="3">
    <source>
        <dbReference type="ARBA" id="ARBA00022475"/>
    </source>
</evidence>
<keyword evidence="3" id="KW-1003">Cell membrane</keyword>
<evidence type="ECO:0000256" key="8">
    <source>
        <dbReference type="ARBA" id="ARBA00023136"/>
    </source>
</evidence>
<dbReference type="PROSITE" id="PS51371">
    <property type="entry name" value="CBS"/>
    <property type="match status" value="2"/>
</dbReference>
<evidence type="ECO:0000256" key="11">
    <source>
        <dbReference type="SAM" id="Phobius"/>
    </source>
</evidence>
<dbReference type="FunFam" id="3.10.580.10:FF:000002">
    <property type="entry name" value="Magnesium/cobalt efflux protein CorC"/>
    <property type="match status" value="1"/>
</dbReference>
<evidence type="ECO:0000256" key="6">
    <source>
        <dbReference type="ARBA" id="ARBA00022989"/>
    </source>
</evidence>
<keyword evidence="5" id="KW-0677">Repeat</keyword>
<dbReference type="PANTHER" id="PTHR43099">
    <property type="entry name" value="UPF0053 PROTEIN YRKA"/>
    <property type="match status" value="1"/>
</dbReference>
<dbReference type="Proteomes" id="UP000262969">
    <property type="component" value="Unassembled WGS sequence"/>
</dbReference>
<evidence type="ECO:0000256" key="2">
    <source>
        <dbReference type="ARBA" id="ARBA00006337"/>
    </source>
</evidence>
<keyword evidence="7 9" id="KW-0129">CBS domain</keyword>
<dbReference type="InterPro" id="IPR036318">
    <property type="entry name" value="FAD-bd_PCMH-like_sf"/>
</dbReference>
<accession>A0A3D2X4M7</accession>
<dbReference type="InterPro" id="IPR044751">
    <property type="entry name" value="Ion_transp-like_CBS"/>
</dbReference>
<feature type="transmembrane region" description="Helical" evidence="11">
    <location>
        <begin position="61"/>
        <end position="88"/>
    </location>
</feature>
<name>A0A3D2X4M7_9FIRM</name>
<keyword evidence="4 10" id="KW-0812">Transmembrane</keyword>
<sequence length="487" mass="55037">MDGHPIRGLVLILVLVTLNALASAAEAAIENVNEVLARKRAEEGDKKAKRLVKLLDTPHRYINVIEILLTLASLLIGMTYSFQLYSVIEKLIESSMLPEAMAITTSIAMVLVTILITYLIVLFGMLLPRKLALKYADSCAFNMAGMILTCSHLFAPIIWLLEKNTNGILRLFGIRPCDLEENVTEEEIMSMVNEGHEQGVLEAEEAEMISNIIEFNEKAAKDIMTHRKKMIAINCALSIEEALRFMLDENYSRFPLYDGDIDNIVGLLHLKDVMLYFLDPRLKVEPLSKVAREPYFIPDTQSIDVLFHDMQTKKIHMAIAIDEYGQTAGIVAMEDILEEIVGDIQDEYDDEEELYTRLEDDSYLVSGEASLEDLEDMLSLPFAEEDIKNYDTLNGLIVSLLDHIPGDDERATIRYCGYEYELMEIQNRMITSVRVRKIPEDELNASDNEDKQVSQKLGAAITDAIDTTDEKILSNVGDIILEKKKDK</sequence>
<dbReference type="Pfam" id="PF03471">
    <property type="entry name" value="CorC_HlyC"/>
    <property type="match status" value="1"/>
</dbReference>
<evidence type="ECO:0000313" key="16">
    <source>
        <dbReference type="Proteomes" id="UP000262969"/>
    </source>
</evidence>
<dbReference type="Gene3D" id="3.30.465.10">
    <property type="match status" value="1"/>
</dbReference>
<evidence type="ECO:0000256" key="7">
    <source>
        <dbReference type="ARBA" id="ARBA00023122"/>
    </source>
</evidence>
<dbReference type="AlphaFoldDB" id="A0A3D2X4M7"/>
<keyword evidence="8 10" id="KW-0472">Membrane</keyword>
<dbReference type="InterPro" id="IPR000644">
    <property type="entry name" value="CBS_dom"/>
</dbReference>
<evidence type="ECO:0000256" key="5">
    <source>
        <dbReference type="ARBA" id="ARBA00022737"/>
    </source>
</evidence>
<dbReference type="CDD" id="cd04590">
    <property type="entry name" value="CBS_pair_CorC_HlyC_assoc"/>
    <property type="match status" value="1"/>
</dbReference>
<proteinExistence type="inferred from homology"/>
<comment type="subcellular location">
    <subcellularLocation>
        <location evidence="1">Cell membrane</location>
        <topology evidence="1">Multi-pass membrane protein</topology>
    </subcellularLocation>
</comment>